<gene>
    <name evidence="1" type="ORF">DQP57_07220</name>
</gene>
<protein>
    <submittedName>
        <fullName evidence="1">Uncharacterized protein</fullName>
    </submittedName>
</protein>
<name>A0A329M512_9MYCO</name>
<evidence type="ECO:0000313" key="2">
    <source>
        <dbReference type="Proteomes" id="UP000250915"/>
    </source>
</evidence>
<dbReference type="EMBL" id="QMEV01000010">
    <property type="protein sequence ID" value="RAV13673.1"/>
    <property type="molecule type" value="Genomic_DNA"/>
</dbReference>
<organism evidence="1 2">
    <name type="scientific">Mycobacterium colombiense</name>
    <dbReference type="NCBI Taxonomy" id="339268"/>
    <lineage>
        <taxon>Bacteria</taxon>
        <taxon>Bacillati</taxon>
        <taxon>Actinomycetota</taxon>
        <taxon>Actinomycetes</taxon>
        <taxon>Mycobacteriales</taxon>
        <taxon>Mycobacteriaceae</taxon>
        <taxon>Mycobacterium</taxon>
        <taxon>Mycobacterium avium complex (MAC)</taxon>
    </lineage>
</organism>
<reference evidence="1 2" key="1">
    <citation type="submission" date="2018-06" db="EMBL/GenBank/DDBJ databases">
        <title>NTM in soil in Japan.</title>
        <authorList>
            <person name="Ohya K."/>
        </authorList>
    </citation>
    <scope>NUCLEOTIDE SEQUENCE [LARGE SCALE GENOMIC DNA]</scope>
    <source>
        <strain evidence="1 2">GF28</strain>
    </source>
</reference>
<dbReference type="AlphaFoldDB" id="A0A329M512"/>
<comment type="caution">
    <text evidence="1">The sequence shown here is derived from an EMBL/GenBank/DDBJ whole genome shotgun (WGS) entry which is preliminary data.</text>
</comment>
<dbReference type="Proteomes" id="UP000250915">
    <property type="component" value="Unassembled WGS sequence"/>
</dbReference>
<dbReference type="OrthoDB" id="4752169at2"/>
<sequence length="58" mass="6458">MRGGHHSSSSLMGLAQLSRRWAPPDVRVPSRQTLNLNHRVRVMSSSNAQPERYGYGAP</sequence>
<proteinExistence type="predicted"/>
<evidence type="ECO:0000313" key="1">
    <source>
        <dbReference type="EMBL" id="RAV13673.1"/>
    </source>
</evidence>
<accession>A0A329M512</accession>